<dbReference type="EMBL" id="JAEFBJ010000008">
    <property type="protein sequence ID" value="KAG7583109.1"/>
    <property type="molecule type" value="Genomic_DNA"/>
</dbReference>
<protein>
    <submittedName>
        <fullName evidence="1">Uncharacterized protein</fullName>
    </submittedName>
</protein>
<gene>
    <name evidence="1" type="ORF">ISN44_As08g026440</name>
</gene>
<evidence type="ECO:0000313" key="1">
    <source>
        <dbReference type="EMBL" id="KAG7583109.1"/>
    </source>
</evidence>
<reference evidence="1 2" key="1">
    <citation type="submission" date="2020-12" db="EMBL/GenBank/DDBJ databases">
        <title>Concerted genomic and epigenomic changes stabilize Arabidopsis allopolyploids.</title>
        <authorList>
            <person name="Chen Z."/>
        </authorList>
    </citation>
    <scope>NUCLEOTIDE SEQUENCE [LARGE SCALE GENOMIC DNA]</scope>
    <source>
        <strain evidence="1">As9502</strain>
        <tissue evidence="1">Leaf</tissue>
    </source>
</reference>
<dbReference type="Proteomes" id="UP000694251">
    <property type="component" value="Chromosome 8"/>
</dbReference>
<organism evidence="1 2">
    <name type="scientific">Arabidopsis suecica</name>
    <name type="common">Swedish thale-cress</name>
    <name type="synonym">Cardaminopsis suecica</name>
    <dbReference type="NCBI Taxonomy" id="45249"/>
    <lineage>
        <taxon>Eukaryota</taxon>
        <taxon>Viridiplantae</taxon>
        <taxon>Streptophyta</taxon>
        <taxon>Embryophyta</taxon>
        <taxon>Tracheophyta</taxon>
        <taxon>Spermatophyta</taxon>
        <taxon>Magnoliopsida</taxon>
        <taxon>eudicotyledons</taxon>
        <taxon>Gunneridae</taxon>
        <taxon>Pentapetalae</taxon>
        <taxon>rosids</taxon>
        <taxon>malvids</taxon>
        <taxon>Brassicales</taxon>
        <taxon>Brassicaceae</taxon>
        <taxon>Camelineae</taxon>
        <taxon>Arabidopsis</taxon>
    </lineage>
</organism>
<evidence type="ECO:0000313" key="2">
    <source>
        <dbReference type="Proteomes" id="UP000694251"/>
    </source>
</evidence>
<comment type="caution">
    <text evidence="1">The sequence shown here is derived from an EMBL/GenBank/DDBJ whole genome shotgun (WGS) entry which is preliminary data.</text>
</comment>
<keyword evidence="2" id="KW-1185">Reference proteome</keyword>
<feature type="non-terminal residue" evidence="1">
    <location>
        <position position="1"/>
    </location>
</feature>
<proteinExistence type="predicted"/>
<name>A0A8T2BAT3_ARASU</name>
<sequence length="34" mass="3993">DFSSKLISQKTSCDTEKKQQIDFAKESSRICRRE</sequence>
<accession>A0A8T2BAT3</accession>
<dbReference type="AlphaFoldDB" id="A0A8T2BAT3"/>